<keyword evidence="1" id="KW-0812">Transmembrane</keyword>
<organism evidence="2 3">
    <name type="scientific">Aciditerrimonas ferrireducens</name>
    <dbReference type="NCBI Taxonomy" id="667306"/>
    <lineage>
        <taxon>Bacteria</taxon>
        <taxon>Bacillati</taxon>
        <taxon>Actinomycetota</taxon>
        <taxon>Acidimicrobiia</taxon>
        <taxon>Acidimicrobiales</taxon>
        <taxon>Acidimicrobiaceae</taxon>
        <taxon>Aciditerrimonas</taxon>
    </lineage>
</organism>
<keyword evidence="1" id="KW-1133">Transmembrane helix</keyword>
<proteinExistence type="predicted"/>
<dbReference type="EMBL" id="JBHLYQ010000047">
    <property type="protein sequence ID" value="MFC0081782.1"/>
    <property type="molecule type" value="Genomic_DNA"/>
</dbReference>
<evidence type="ECO:0000256" key="1">
    <source>
        <dbReference type="SAM" id="Phobius"/>
    </source>
</evidence>
<evidence type="ECO:0000313" key="2">
    <source>
        <dbReference type="EMBL" id="MFC0081782.1"/>
    </source>
</evidence>
<protein>
    <submittedName>
        <fullName evidence="2">Uncharacterized protein</fullName>
    </submittedName>
</protein>
<comment type="caution">
    <text evidence="2">The sequence shown here is derived from an EMBL/GenBank/DDBJ whole genome shotgun (WGS) entry which is preliminary data.</text>
</comment>
<name>A0ABV6C478_9ACTN</name>
<dbReference type="Proteomes" id="UP001589788">
    <property type="component" value="Unassembled WGS sequence"/>
</dbReference>
<keyword evidence="3" id="KW-1185">Reference proteome</keyword>
<feature type="transmembrane region" description="Helical" evidence="1">
    <location>
        <begin position="30"/>
        <end position="50"/>
    </location>
</feature>
<evidence type="ECO:0000313" key="3">
    <source>
        <dbReference type="Proteomes" id="UP001589788"/>
    </source>
</evidence>
<accession>A0ABV6C478</accession>
<reference evidence="2 3" key="1">
    <citation type="submission" date="2024-09" db="EMBL/GenBank/DDBJ databases">
        <authorList>
            <person name="Sun Q."/>
            <person name="Mori K."/>
        </authorList>
    </citation>
    <scope>NUCLEOTIDE SEQUENCE [LARGE SCALE GENOMIC DNA]</scope>
    <source>
        <strain evidence="2 3">JCM 15389</strain>
    </source>
</reference>
<sequence length="62" mass="6537">MLTLLATTCRVLWARVVEGWRSEEGSAVEKVILTAIFAALALAVGAIIVAKVTAKANAINLQ</sequence>
<dbReference type="RefSeq" id="WP_248105777.1">
    <property type="nucleotide sequence ID" value="NZ_JAKHEX010000003.1"/>
</dbReference>
<gene>
    <name evidence="2" type="ORF">ACFFRE_06440</name>
</gene>
<keyword evidence="1" id="KW-0472">Membrane</keyword>